<accession>A0A0F9BZ31</accession>
<name>A0A0F9BZ31_9ZZZZ</name>
<comment type="subunit">
    <text evidence="6">Homodimer.</text>
</comment>
<dbReference type="HAMAP" id="MF_00004">
    <property type="entry name" value="Aden_phosphoribosyltr"/>
    <property type="match status" value="1"/>
</dbReference>
<comment type="function">
    <text evidence="2">Catalyzes a salvage reaction resulting in the formation of AMP, that is energically less costly than de novo synthesis.</text>
</comment>
<dbReference type="SUPFAM" id="SSF53271">
    <property type="entry name" value="PRTase-like"/>
    <property type="match status" value="1"/>
</dbReference>
<evidence type="ECO:0000256" key="8">
    <source>
        <dbReference type="ARBA" id="ARBA00022490"/>
    </source>
</evidence>
<dbReference type="Gene3D" id="3.40.50.2020">
    <property type="match status" value="1"/>
</dbReference>
<dbReference type="GO" id="GO:0005737">
    <property type="term" value="C:cytoplasm"/>
    <property type="evidence" value="ECO:0007669"/>
    <property type="project" value="UniProtKB-SubCell"/>
</dbReference>
<dbReference type="GO" id="GO:0006168">
    <property type="term" value="P:adenine salvage"/>
    <property type="evidence" value="ECO:0007669"/>
    <property type="project" value="InterPro"/>
</dbReference>
<evidence type="ECO:0000256" key="10">
    <source>
        <dbReference type="ARBA" id="ARBA00022679"/>
    </source>
</evidence>
<dbReference type="InterPro" id="IPR050054">
    <property type="entry name" value="UPRTase/APRTase"/>
</dbReference>
<evidence type="ECO:0000313" key="13">
    <source>
        <dbReference type="EMBL" id="KKK95614.1"/>
    </source>
</evidence>
<dbReference type="PANTHER" id="PTHR32315">
    <property type="entry name" value="ADENINE PHOSPHORIBOSYLTRANSFERASE"/>
    <property type="match status" value="1"/>
</dbReference>
<dbReference type="InterPro" id="IPR029057">
    <property type="entry name" value="PRTase-like"/>
</dbReference>
<dbReference type="PANTHER" id="PTHR32315:SF3">
    <property type="entry name" value="ADENINE PHOSPHORIBOSYLTRANSFERASE"/>
    <property type="match status" value="1"/>
</dbReference>
<evidence type="ECO:0000256" key="7">
    <source>
        <dbReference type="ARBA" id="ARBA00011893"/>
    </source>
</evidence>
<dbReference type="NCBIfam" id="NF002636">
    <property type="entry name" value="PRK02304.1-5"/>
    <property type="match status" value="1"/>
</dbReference>
<dbReference type="NCBIfam" id="TIGR01090">
    <property type="entry name" value="apt"/>
    <property type="match status" value="1"/>
</dbReference>
<comment type="caution">
    <text evidence="13">The sequence shown here is derived from an EMBL/GenBank/DDBJ whole genome shotgun (WGS) entry which is preliminary data.</text>
</comment>
<dbReference type="FunFam" id="3.40.50.2020:FF:000004">
    <property type="entry name" value="Adenine phosphoribosyltransferase"/>
    <property type="match status" value="1"/>
</dbReference>
<dbReference type="InterPro" id="IPR005764">
    <property type="entry name" value="Ade_phspho_trans"/>
</dbReference>
<dbReference type="Pfam" id="PF00156">
    <property type="entry name" value="Pribosyltran"/>
    <property type="match status" value="1"/>
</dbReference>
<evidence type="ECO:0000256" key="11">
    <source>
        <dbReference type="ARBA" id="ARBA00022726"/>
    </source>
</evidence>
<keyword evidence="11" id="KW-0660">Purine salvage</keyword>
<comment type="pathway">
    <text evidence="4">Purine metabolism; AMP biosynthesis via salvage pathway; AMP from adenine: step 1/1.</text>
</comment>
<dbReference type="GO" id="GO:0002055">
    <property type="term" value="F:adenine binding"/>
    <property type="evidence" value="ECO:0007669"/>
    <property type="project" value="TreeGrafter"/>
</dbReference>
<dbReference type="GO" id="GO:0006166">
    <property type="term" value="P:purine ribonucleoside salvage"/>
    <property type="evidence" value="ECO:0007669"/>
    <property type="project" value="UniProtKB-KW"/>
</dbReference>
<sequence>MELSGKIRNIQDFPKKGILFRDITPLLQDANYLKKAIGLLAAPYRSEKIDVVVSAEARGFILGGGVAYELGAGFVPVRKPGKLPYRAKKVSYELEYGEDTLEIHQDAVKKRDKVLVLDDLLATGGTAGAICKLVEELGGKIVGVCFLIELVSLKGRDRLKGYDVLSLIKYN</sequence>
<evidence type="ECO:0000259" key="12">
    <source>
        <dbReference type="Pfam" id="PF00156"/>
    </source>
</evidence>
<keyword evidence="9" id="KW-0328">Glycosyltransferase</keyword>
<protein>
    <recommendedName>
        <fullName evidence="7">adenine phosphoribosyltransferase</fullName>
        <ecNumber evidence="7">2.4.2.7</ecNumber>
    </recommendedName>
</protein>
<dbReference type="GO" id="GO:0044209">
    <property type="term" value="P:AMP salvage"/>
    <property type="evidence" value="ECO:0007669"/>
    <property type="project" value="UniProtKB-UniPathway"/>
</dbReference>
<dbReference type="EMBL" id="LAZR01046834">
    <property type="protein sequence ID" value="KKK95614.1"/>
    <property type="molecule type" value="Genomic_DNA"/>
</dbReference>
<evidence type="ECO:0000256" key="2">
    <source>
        <dbReference type="ARBA" id="ARBA00003968"/>
    </source>
</evidence>
<dbReference type="NCBIfam" id="NF002634">
    <property type="entry name" value="PRK02304.1-3"/>
    <property type="match status" value="1"/>
</dbReference>
<feature type="domain" description="Phosphoribosyltransferase" evidence="12">
    <location>
        <begin position="30"/>
        <end position="163"/>
    </location>
</feature>
<keyword evidence="8" id="KW-0963">Cytoplasm</keyword>
<dbReference type="UniPathway" id="UPA00588">
    <property type="reaction ID" value="UER00646"/>
</dbReference>
<evidence type="ECO:0000256" key="1">
    <source>
        <dbReference type="ARBA" id="ARBA00000868"/>
    </source>
</evidence>
<comment type="catalytic activity">
    <reaction evidence="1">
        <text>AMP + diphosphate = 5-phospho-alpha-D-ribose 1-diphosphate + adenine</text>
        <dbReference type="Rhea" id="RHEA:16609"/>
        <dbReference type="ChEBI" id="CHEBI:16708"/>
        <dbReference type="ChEBI" id="CHEBI:33019"/>
        <dbReference type="ChEBI" id="CHEBI:58017"/>
        <dbReference type="ChEBI" id="CHEBI:456215"/>
        <dbReference type="EC" id="2.4.2.7"/>
    </reaction>
</comment>
<comment type="similarity">
    <text evidence="5">Belongs to the purine/pyrimidine phosphoribosyltransferase family.</text>
</comment>
<dbReference type="InterPro" id="IPR000836">
    <property type="entry name" value="PRTase_dom"/>
</dbReference>
<evidence type="ECO:0000256" key="4">
    <source>
        <dbReference type="ARBA" id="ARBA00004659"/>
    </source>
</evidence>
<dbReference type="GO" id="GO:0003999">
    <property type="term" value="F:adenine phosphoribosyltransferase activity"/>
    <property type="evidence" value="ECO:0007669"/>
    <property type="project" value="UniProtKB-EC"/>
</dbReference>
<dbReference type="CDD" id="cd06223">
    <property type="entry name" value="PRTases_typeI"/>
    <property type="match status" value="1"/>
</dbReference>
<dbReference type="AlphaFoldDB" id="A0A0F9BZ31"/>
<evidence type="ECO:0000256" key="6">
    <source>
        <dbReference type="ARBA" id="ARBA00011738"/>
    </source>
</evidence>
<keyword evidence="10" id="KW-0808">Transferase</keyword>
<evidence type="ECO:0000256" key="3">
    <source>
        <dbReference type="ARBA" id="ARBA00004496"/>
    </source>
</evidence>
<dbReference type="NCBIfam" id="NF002633">
    <property type="entry name" value="PRK02304.1-2"/>
    <property type="match status" value="1"/>
</dbReference>
<evidence type="ECO:0000256" key="5">
    <source>
        <dbReference type="ARBA" id="ARBA00008391"/>
    </source>
</evidence>
<evidence type="ECO:0000256" key="9">
    <source>
        <dbReference type="ARBA" id="ARBA00022676"/>
    </source>
</evidence>
<dbReference type="EC" id="2.4.2.7" evidence="7"/>
<reference evidence="13" key="1">
    <citation type="journal article" date="2015" name="Nature">
        <title>Complex archaea that bridge the gap between prokaryotes and eukaryotes.</title>
        <authorList>
            <person name="Spang A."/>
            <person name="Saw J.H."/>
            <person name="Jorgensen S.L."/>
            <person name="Zaremba-Niedzwiedzka K."/>
            <person name="Martijn J."/>
            <person name="Lind A.E."/>
            <person name="van Eijk R."/>
            <person name="Schleper C."/>
            <person name="Guy L."/>
            <person name="Ettema T.J."/>
        </authorList>
    </citation>
    <scope>NUCLEOTIDE SEQUENCE</scope>
</reference>
<organism evidence="13">
    <name type="scientific">marine sediment metagenome</name>
    <dbReference type="NCBI Taxonomy" id="412755"/>
    <lineage>
        <taxon>unclassified sequences</taxon>
        <taxon>metagenomes</taxon>
        <taxon>ecological metagenomes</taxon>
    </lineage>
</organism>
<gene>
    <name evidence="13" type="ORF">LCGC14_2671030</name>
</gene>
<proteinExistence type="inferred from homology"/>
<comment type="subcellular location">
    <subcellularLocation>
        <location evidence="3">Cytoplasm</location>
    </subcellularLocation>
</comment>
<dbReference type="GO" id="GO:0016208">
    <property type="term" value="F:AMP binding"/>
    <property type="evidence" value="ECO:0007669"/>
    <property type="project" value="TreeGrafter"/>
</dbReference>